<reference evidence="1 2" key="1">
    <citation type="submission" date="2018-09" db="EMBL/GenBank/DDBJ databases">
        <authorList>
            <consortium name="Pathogen Informatics"/>
        </authorList>
    </citation>
    <scope>NUCLEOTIDE SEQUENCE [LARGE SCALE GENOMIC DNA]</scope>
    <source>
        <strain evidence="1 2">OH-22767</strain>
    </source>
</reference>
<protein>
    <submittedName>
        <fullName evidence="1">Uncharacterized protein</fullName>
    </submittedName>
</protein>
<evidence type="ECO:0000313" key="1">
    <source>
        <dbReference type="EMBL" id="SZD72466.1"/>
    </source>
</evidence>
<keyword evidence="2" id="KW-1185">Reference proteome</keyword>
<gene>
    <name evidence="1" type="ORF">SAMEA104719789_00911</name>
</gene>
<dbReference type="AlphaFoldDB" id="A0A383TZP9"/>
<accession>A0A383TZP9</accession>
<proteinExistence type="predicted"/>
<dbReference type="Proteomes" id="UP000262142">
    <property type="component" value="Unassembled WGS sequence"/>
</dbReference>
<sequence length="54" mass="6234">MGAFGPLSKQTLNKYYKIMNENCISKEDFEKEKQELQNRILKMYGIGEGVDTSD</sequence>
<evidence type="ECO:0000313" key="2">
    <source>
        <dbReference type="Proteomes" id="UP000262142"/>
    </source>
</evidence>
<dbReference type="EMBL" id="UNSC01000003">
    <property type="protein sequence ID" value="SZD72466.1"/>
    <property type="molecule type" value="Genomic_DNA"/>
</dbReference>
<organism evidence="1 2">
    <name type="scientific">Candidatus Ornithobacterium hominis</name>
    <dbReference type="NCBI Taxonomy" id="2497989"/>
    <lineage>
        <taxon>Bacteria</taxon>
        <taxon>Pseudomonadati</taxon>
        <taxon>Bacteroidota</taxon>
        <taxon>Flavobacteriia</taxon>
        <taxon>Flavobacteriales</taxon>
        <taxon>Weeksellaceae</taxon>
        <taxon>Ornithobacterium</taxon>
    </lineage>
</organism>
<name>A0A383TZP9_9FLAO</name>